<accession>B9M515</accession>
<dbReference type="AlphaFoldDB" id="B9M515"/>
<dbReference type="STRING" id="316067.Geob_3356"/>
<organism evidence="2 3">
    <name type="scientific">Geotalea daltonii (strain DSM 22248 / JCM 15807 / FRC-32)</name>
    <name type="common">Geobacter daltonii</name>
    <dbReference type="NCBI Taxonomy" id="316067"/>
    <lineage>
        <taxon>Bacteria</taxon>
        <taxon>Pseudomonadati</taxon>
        <taxon>Thermodesulfobacteriota</taxon>
        <taxon>Desulfuromonadia</taxon>
        <taxon>Geobacterales</taxon>
        <taxon>Geobacteraceae</taxon>
        <taxon>Geotalea</taxon>
    </lineage>
</organism>
<dbReference type="HOGENOM" id="CLU_1193435_0_0_7"/>
<feature type="chain" id="PRO_5002888704" description="Carboxypeptidase regulatory-like domain-containing protein" evidence="1">
    <location>
        <begin position="21"/>
        <end position="232"/>
    </location>
</feature>
<keyword evidence="3" id="KW-1185">Reference proteome</keyword>
<protein>
    <recommendedName>
        <fullName evidence="4">Carboxypeptidase regulatory-like domain-containing protein</fullName>
    </recommendedName>
</protein>
<dbReference type="EMBL" id="CP001390">
    <property type="protein sequence ID" value="ACM21699.1"/>
    <property type="molecule type" value="Genomic_DNA"/>
</dbReference>
<dbReference type="InterPro" id="IPR008969">
    <property type="entry name" value="CarboxyPept-like_regulatory"/>
</dbReference>
<proteinExistence type="predicted"/>
<dbReference type="SUPFAM" id="SSF49464">
    <property type="entry name" value="Carboxypeptidase regulatory domain-like"/>
    <property type="match status" value="2"/>
</dbReference>
<reference evidence="2 3" key="1">
    <citation type="submission" date="2009-01" db="EMBL/GenBank/DDBJ databases">
        <title>Complete sequence of Geobacter sp. FRC-32.</title>
        <authorList>
            <consortium name="US DOE Joint Genome Institute"/>
            <person name="Lucas S."/>
            <person name="Copeland A."/>
            <person name="Lapidus A."/>
            <person name="Glavina del Rio T."/>
            <person name="Dalin E."/>
            <person name="Tice H."/>
            <person name="Bruce D."/>
            <person name="Goodwin L."/>
            <person name="Pitluck S."/>
            <person name="Saunders E."/>
            <person name="Brettin T."/>
            <person name="Detter J.C."/>
            <person name="Han C."/>
            <person name="Larimer F."/>
            <person name="Land M."/>
            <person name="Hauser L."/>
            <person name="Kyrpides N."/>
            <person name="Ovchinnikova G."/>
            <person name="Kostka J."/>
            <person name="Richardson P."/>
        </authorList>
    </citation>
    <scope>NUCLEOTIDE SEQUENCE [LARGE SCALE GENOMIC DNA]</scope>
    <source>
        <strain evidence="3">DSM 22248 / JCM 15807 / FRC-32</strain>
    </source>
</reference>
<dbReference type="Proteomes" id="UP000007721">
    <property type="component" value="Chromosome"/>
</dbReference>
<keyword evidence="1" id="KW-0732">Signal</keyword>
<dbReference type="OrthoDB" id="5482597at2"/>
<evidence type="ECO:0000256" key="1">
    <source>
        <dbReference type="SAM" id="SignalP"/>
    </source>
</evidence>
<dbReference type="Gene3D" id="2.60.40.1120">
    <property type="entry name" value="Carboxypeptidase-like, regulatory domain"/>
    <property type="match status" value="1"/>
</dbReference>
<evidence type="ECO:0000313" key="3">
    <source>
        <dbReference type="Proteomes" id="UP000007721"/>
    </source>
</evidence>
<evidence type="ECO:0000313" key="2">
    <source>
        <dbReference type="EMBL" id="ACM21699.1"/>
    </source>
</evidence>
<gene>
    <name evidence="2" type="ordered locus">Geob_3356</name>
</gene>
<feature type="signal peptide" evidence="1">
    <location>
        <begin position="1"/>
        <end position="20"/>
    </location>
</feature>
<evidence type="ECO:0008006" key="4">
    <source>
        <dbReference type="Google" id="ProtNLM"/>
    </source>
</evidence>
<dbReference type="KEGG" id="geo:Geob_3356"/>
<sequence length="232" mass="25195">MRKSALAILLLLFMVTFSYGEDMAAQTFIFRGKIVDMAGKGVCGAEVFIYDSTNTRRPADFITGPSDKEGSYTIQLPAGKRYWAVARVRQDGKYGPLSPAAQHSGEPVAIDADEGLVERQFIVADIRQVAKGKQKAREDMVKVRGRVVDGEGAPVSSAYVLVNAMREVSQLPDYVSGWTEETGLYTLYLPPGEYFIGAAVTFPTGPGMKLEKRLSAVSSQSDIAIDVVLTAK</sequence>
<name>B9M515_GEODF</name>